<comment type="caution">
    <text evidence="2">The sequence shown here is derived from an EMBL/GenBank/DDBJ whole genome shotgun (WGS) entry which is preliminary data.</text>
</comment>
<organism evidence="2 3">
    <name type="scientific">Dentipellis fragilis</name>
    <dbReference type="NCBI Taxonomy" id="205917"/>
    <lineage>
        <taxon>Eukaryota</taxon>
        <taxon>Fungi</taxon>
        <taxon>Dikarya</taxon>
        <taxon>Basidiomycota</taxon>
        <taxon>Agaricomycotina</taxon>
        <taxon>Agaricomycetes</taxon>
        <taxon>Russulales</taxon>
        <taxon>Hericiaceae</taxon>
        <taxon>Dentipellis</taxon>
    </lineage>
</organism>
<dbReference type="EMBL" id="SEOQ01000004">
    <property type="protein sequence ID" value="TFY72824.1"/>
    <property type="molecule type" value="Genomic_DNA"/>
</dbReference>
<gene>
    <name evidence="2" type="ORF">EVG20_g163</name>
</gene>
<evidence type="ECO:0000259" key="1">
    <source>
        <dbReference type="PROSITE" id="PS51502"/>
    </source>
</evidence>
<dbReference type="SUPFAM" id="SSF54909">
    <property type="entry name" value="Dimeric alpha+beta barrel"/>
    <property type="match status" value="1"/>
</dbReference>
<dbReference type="AlphaFoldDB" id="A0A4Y9ZEE0"/>
<protein>
    <recommendedName>
        <fullName evidence="1">Stress-response A/B barrel domain-containing protein</fullName>
    </recommendedName>
</protein>
<dbReference type="InterPro" id="IPR011008">
    <property type="entry name" value="Dimeric_a/b-barrel"/>
</dbReference>
<dbReference type="Pfam" id="PF07876">
    <property type="entry name" value="Dabb"/>
    <property type="match status" value="1"/>
</dbReference>
<evidence type="ECO:0000313" key="2">
    <source>
        <dbReference type="EMBL" id="TFY72824.1"/>
    </source>
</evidence>
<name>A0A4Y9ZEE0_9AGAM</name>
<keyword evidence="3" id="KW-1185">Reference proteome</keyword>
<sequence length="121" mass="13367">MPIYHIVLVKFNKDSTAKQLQEWRDAAAALPSKIPSVQKLITGEKVPGNQFGGDWDDCLIYIVDNRSDLPGYAIHEAHQAYLKIAATVVQGDACILLCRILSVTDISAAGKDRQIFDLEVQ</sequence>
<dbReference type="STRING" id="205917.A0A4Y9ZEE0"/>
<proteinExistence type="predicted"/>
<evidence type="ECO:0000313" key="3">
    <source>
        <dbReference type="Proteomes" id="UP000298327"/>
    </source>
</evidence>
<dbReference type="SMART" id="SM00886">
    <property type="entry name" value="Dabb"/>
    <property type="match status" value="1"/>
</dbReference>
<dbReference type="InterPro" id="IPR013097">
    <property type="entry name" value="Dabb"/>
</dbReference>
<feature type="domain" description="Stress-response A/B barrel" evidence="1">
    <location>
        <begin position="3"/>
        <end position="97"/>
    </location>
</feature>
<dbReference type="PROSITE" id="PS51502">
    <property type="entry name" value="S_R_A_B_BARREL"/>
    <property type="match status" value="1"/>
</dbReference>
<dbReference type="Proteomes" id="UP000298327">
    <property type="component" value="Unassembled WGS sequence"/>
</dbReference>
<dbReference type="Gene3D" id="3.30.70.100">
    <property type="match status" value="1"/>
</dbReference>
<dbReference type="OrthoDB" id="42919at2759"/>
<accession>A0A4Y9ZEE0</accession>
<reference evidence="2 3" key="1">
    <citation type="submission" date="2019-02" db="EMBL/GenBank/DDBJ databases">
        <title>Genome sequencing of the rare red list fungi Dentipellis fragilis.</title>
        <authorList>
            <person name="Buettner E."/>
            <person name="Kellner H."/>
        </authorList>
    </citation>
    <scope>NUCLEOTIDE SEQUENCE [LARGE SCALE GENOMIC DNA]</scope>
    <source>
        <strain evidence="2 3">DSM 105465</strain>
    </source>
</reference>